<dbReference type="Pfam" id="PF22888">
    <property type="entry name" value="FIMAH"/>
    <property type="match status" value="1"/>
</dbReference>
<reference evidence="3" key="1">
    <citation type="submission" date="2019-01" db="EMBL/GenBank/DDBJ databases">
        <title>Genomic analysis of Salicibibacter sp. NKC3-5.</title>
        <authorList>
            <person name="Oh Y.J."/>
        </authorList>
    </citation>
    <scope>NUCLEOTIDE SEQUENCE [LARGE SCALE GENOMIC DNA]</scope>
    <source>
        <strain evidence="3">NKC3-5</strain>
    </source>
</reference>
<dbReference type="AlphaFoldDB" id="A0A514LK38"/>
<dbReference type="KEGG" id="sale:EPH95_14315"/>
<proteinExistence type="predicted"/>
<dbReference type="Proteomes" id="UP000319756">
    <property type="component" value="Chromosome"/>
</dbReference>
<protein>
    <recommendedName>
        <fullName evidence="1">FIMAH domain-containing protein</fullName>
    </recommendedName>
</protein>
<dbReference type="EMBL" id="CP035485">
    <property type="protein sequence ID" value="QDI92218.1"/>
    <property type="molecule type" value="Genomic_DNA"/>
</dbReference>
<evidence type="ECO:0000313" key="3">
    <source>
        <dbReference type="Proteomes" id="UP000319756"/>
    </source>
</evidence>
<dbReference type="OrthoDB" id="155529at2"/>
<evidence type="ECO:0000313" key="2">
    <source>
        <dbReference type="EMBL" id="QDI92218.1"/>
    </source>
</evidence>
<keyword evidence="3" id="KW-1185">Reference proteome</keyword>
<name>A0A514LK38_9BACI</name>
<evidence type="ECO:0000259" key="1">
    <source>
        <dbReference type="Pfam" id="PF22888"/>
    </source>
</evidence>
<sequence length="149" mass="16316">MRITHDADTGDIAVYMEGSEEPLMTANDTTFDSGRIGFGSFDDIGTIRDLTVTGSGEQDDEPISAESIKTLVANFDESGAFANEEASHSLLRHLTAVGHYEDQGAVEKVVQHMGGFHDLLDHQLDNELISQEAFDELNSQAEALVQEWE</sequence>
<feature type="domain" description="FIMAH" evidence="1">
    <location>
        <begin position="66"/>
        <end position="145"/>
    </location>
</feature>
<gene>
    <name evidence="2" type="ORF">EPH95_14315</name>
</gene>
<dbReference type="RefSeq" id="WP_142090731.1">
    <property type="nucleotide sequence ID" value="NZ_CP035485.1"/>
</dbReference>
<organism evidence="2 3">
    <name type="scientific">Salicibibacter halophilus</name>
    <dbReference type="NCBI Taxonomy" id="2502791"/>
    <lineage>
        <taxon>Bacteria</taxon>
        <taxon>Bacillati</taxon>
        <taxon>Bacillota</taxon>
        <taxon>Bacilli</taxon>
        <taxon>Bacillales</taxon>
        <taxon>Bacillaceae</taxon>
        <taxon>Salicibibacter</taxon>
    </lineage>
</organism>
<dbReference type="InterPro" id="IPR054470">
    <property type="entry name" value="FIMAH_dom"/>
</dbReference>
<accession>A0A514LK38</accession>